<evidence type="ECO:0000313" key="2">
    <source>
        <dbReference type="EMBL" id="MBD2738811.1"/>
    </source>
</evidence>
<dbReference type="Proteomes" id="UP000637383">
    <property type="component" value="Unassembled WGS sequence"/>
</dbReference>
<feature type="transmembrane region" description="Helical" evidence="1">
    <location>
        <begin position="163"/>
        <end position="183"/>
    </location>
</feature>
<keyword evidence="1" id="KW-0472">Membrane</keyword>
<keyword evidence="3" id="KW-1185">Reference proteome</keyword>
<gene>
    <name evidence="2" type="ORF">H6H03_33915</name>
</gene>
<organism evidence="2 3">
    <name type="scientific">Nostoc paludosum FACHB-159</name>
    <dbReference type="NCBI Taxonomy" id="2692908"/>
    <lineage>
        <taxon>Bacteria</taxon>
        <taxon>Bacillati</taxon>
        <taxon>Cyanobacteriota</taxon>
        <taxon>Cyanophyceae</taxon>
        <taxon>Nostocales</taxon>
        <taxon>Nostocaceae</taxon>
        <taxon>Nostoc</taxon>
    </lineage>
</organism>
<evidence type="ECO:0000256" key="1">
    <source>
        <dbReference type="SAM" id="Phobius"/>
    </source>
</evidence>
<protein>
    <submittedName>
        <fullName evidence="2">Uncharacterized protein</fullName>
    </submittedName>
</protein>
<comment type="caution">
    <text evidence="2">The sequence shown here is derived from an EMBL/GenBank/DDBJ whole genome shotgun (WGS) entry which is preliminary data.</text>
</comment>
<accession>A0ABR8KJ75</accession>
<proteinExistence type="predicted"/>
<keyword evidence="1" id="KW-1133">Transmembrane helix</keyword>
<reference evidence="2 3" key="1">
    <citation type="journal article" date="2020" name="ISME J.">
        <title>Comparative genomics reveals insights into cyanobacterial evolution and habitat adaptation.</title>
        <authorList>
            <person name="Chen M.Y."/>
            <person name="Teng W.K."/>
            <person name="Zhao L."/>
            <person name="Hu C.X."/>
            <person name="Zhou Y.K."/>
            <person name="Han B.P."/>
            <person name="Song L.R."/>
            <person name="Shu W.S."/>
        </authorList>
    </citation>
    <scope>NUCLEOTIDE SEQUENCE [LARGE SCALE GENOMIC DNA]</scope>
    <source>
        <strain evidence="2 3">FACHB-159</strain>
    </source>
</reference>
<dbReference type="EMBL" id="JACJTU010000059">
    <property type="protein sequence ID" value="MBD2738811.1"/>
    <property type="molecule type" value="Genomic_DNA"/>
</dbReference>
<sequence>MLRLSSESPLFIVLIIISFLVVTFSTWLSSQPFTFRPFGLSDIIQQLTLPLFISLLLERSLEVFITTWRSPFIEELDIEIQRQKIMIDEKLKLAKQNKQSNITDIKSNRASILPPEGMSLEQQIIQNFIQSQEEVLLVAKPELDDLNTKERQRAAYKADTRTIALWTSLLVGLLISAIGVRSIEPLVIIDSNNQIQLVIFRSLDALLTGGLIAGGSEGIHQIIQVFINFMEATSQQIKDKRLP</sequence>
<keyword evidence="1" id="KW-0812">Transmembrane</keyword>
<evidence type="ECO:0000313" key="3">
    <source>
        <dbReference type="Proteomes" id="UP000637383"/>
    </source>
</evidence>
<feature type="transmembrane region" description="Helical" evidence="1">
    <location>
        <begin position="9"/>
        <end position="28"/>
    </location>
</feature>
<name>A0ABR8KJ75_9NOSO</name>